<dbReference type="CDD" id="cd00333">
    <property type="entry name" value="MIP"/>
    <property type="match status" value="1"/>
</dbReference>
<dbReference type="InterPro" id="IPR000425">
    <property type="entry name" value="MIP"/>
</dbReference>
<feature type="transmembrane region" description="Helical" evidence="9">
    <location>
        <begin position="290"/>
        <end position="311"/>
    </location>
</feature>
<keyword evidence="6 9" id="KW-1133">Transmembrane helix</keyword>
<evidence type="ECO:0000313" key="13">
    <source>
        <dbReference type="EMBL" id="CAF4656755.1"/>
    </source>
</evidence>
<dbReference type="EMBL" id="CAJNRF010017399">
    <property type="protein sequence ID" value="CAF2230092.1"/>
    <property type="molecule type" value="Genomic_DNA"/>
</dbReference>
<accession>A0A815I590</accession>
<sequence>MTEDFIPSPSIDSHTMPMEVQIPLLDSSLPAKDTTNHIRLKSFTDHHNRTDSTCVVEKIPPSCKAVSDEDINQSLSNERKIPKMSDKLFVISQLKTLAFYQALFSEFIGTMLLVLINASAGLNFASTPASALQGALTSGFTVATIIVGFGHTSGAHVNPAVTVTFLAACEIDILRALCYIGMQLLGASFGALLLKSITPHGHASLGMTTIAKGITIPQACLVEFIVTFVLCYTVHAICDKRRDDIGGSKALAVGLSVIIGCLFGGPYTGASMNPARAFGPAWAMDSWENHWVYWFGPLTGSIAAAVVYSYILKHHNYAETE</sequence>
<protein>
    <recommendedName>
        <fullName evidence="16">Aquaporin</fullName>
    </recommendedName>
</protein>
<feature type="transmembrane region" description="Helical" evidence="9">
    <location>
        <begin position="97"/>
        <end position="119"/>
    </location>
</feature>
<evidence type="ECO:0000256" key="5">
    <source>
        <dbReference type="ARBA" id="ARBA00022692"/>
    </source>
</evidence>
<dbReference type="GO" id="GO:0005886">
    <property type="term" value="C:plasma membrane"/>
    <property type="evidence" value="ECO:0007669"/>
    <property type="project" value="UniProtKB-SubCell"/>
</dbReference>
<dbReference type="Gene3D" id="1.20.1080.10">
    <property type="entry name" value="Glycerol uptake facilitator protein"/>
    <property type="match status" value="1"/>
</dbReference>
<dbReference type="Pfam" id="PF00230">
    <property type="entry name" value="MIP"/>
    <property type="match status" value="1"/>
</dbReference>
<dbReference type="PANTHER" id="PTHR19139:SF199">
    <property type="entry name" value="MIP17260P"/>
    <property type="match status" value="1"/>
</dbReference>
<dbReference type="InterPro" id="IPR022357">
    <property type="entry name" value="MIP_CS"/>
</dbReference>
<comment type="caution">
    <text evidence="10">The sequence shown here is derived from an EMBL/GenBank/DDBJ whole genome shotgun (WGS) entry which is preliminary data.</text>
</comment>
<keyword evidence="15" id="KW-1185">Reference proteome</keyword>
<dbReference type="PROSITE" id="PS00221">
    <property type="entry name" value="MIP"/>
    <property type="match status" value="1"/>
</dbReference>
<proteinExistence type="inferred from homology"/>
<dbReference type="SUPFAM" id="SSF81338">
    <property type="entry name" value="Aquaporin-like"/>
    <property type="match status" value="1"/>
</dbReference>
<dbReference type="Proteomes" id="UP000663855">
    <property type="component" value="Unassembled WGS sequence"/>
</dbReference>
<organism evidence="10 14">
    <name type="scientific">Rotaria magnacalcarata</name>
    <dbReference type="NCBI Taxonomy" id="392030"/>
    <lineage>
        <taxon>Eukaryota</taxon>
        <taxon>Metazoa</taxon>
        <taxon>Spiralia</taxon>
        <taxon>Gnathifera</taxon>
        <taxon>Rotifera</taxon>
        <taxon>Eurotatoria</taxon>
        <taxon>Bdelloidea</taxon>
        <taxon>Philodinida</taxon>
        <taxon>Philodinidae</taxon>
        <taxon>Rotaria</taxon>
    </lineage>
</organism>
<evidence type="ECO:0000256" key="1">
    <source>
        <dbReference type="ARBA" id="ARBA00004651"/>
    </source>
</evidence>
<evidence type="ECO:0000256" key="2">
    <source>
        <dbReference type="ARBA" id="ARBA00006175"/>
    </source>
</evidence>
<name>A0A815I590_9BILA</name>
<keyword evidence="3 8" id="KW-0813">Transport</keyword>
<dbReference type="PANTHER" id="PTHR19139">
    <property type="entry name" value="AQUAPORIN TRANSPORTER"/>
    <property type="match status" value="1"/>
</dbReference>
<dbReference type="NCBIfam" id="TIGR00861">
    <property type="entry name" value="MIP"/>
    <property type="match status" value="1"/>
</dbReference>
<dbReference type="InterPro" id="IPR023271">
    <property type="entry name" value="Aquaporin-like"/>
</dbReference>
<evidence type="ECO:0000313" key="15">
    <source>
        <dbReference type="Proteomes" id="UP000663866"/>
    </source>
</evidence>
<feature type="transmembrane region" description="Helical" evidence="9">
    <location>
        <begin position="250"/>
        <end position="270"/>
    </location>
</feature>
<feature type="transmembrane region" description="Helical" evidence="9">
    <location>
        <begin position="214"/>
        <end position="238"/>
    </location>
</feature>
<gene>
    <name evidence="13" type="ORF">BYL167_LOCUS42418</name>
    <name evidence="10" type="ORF">CJN711_LOCUS20070</name>
    <name evidence="12" type="ORF">OVN521_LOCUS15101</name>
    <name evidence="11" type="ORF">WKI299_LOCUS35973</name>
</gene>
<keyword evidence="7 9" id="KW-0472">Membrane</keyword>
<feature type="transmembrane region" description="Helical" evidence="9">
    <location>
        <begin position="173"/>
        <end position="194"/>
    </location>
</feature>
<evidence type="ECO:0000256" key="7">
    <source>
        <dbReference type="ARBA" id="ARBA00023136"/>
    </source>
</evidence>
<reference evidence="10" key="1">
    <citation type="submission" date="2021-02" db="EMBL/GenBank/DDBJ databases">
        <authorList>
            <person name="Nowell W R."/>
        </authorList>
    </citation>
    <scope>NUCLEOTIDE SEQUENCE</scope>
</reference>
<dbReference type="Proteomes" id="UP000681967">
    <property type="component" value="Unassembled WGS sequence"/>
</dbReference>
<evidence type="ECO:0000256" key="3">
    <source>
        <dbReference type="ARBA" id="ARBA00022448"/>
    </source>
</evidence>
<evidence type="ECO:0000313" key="14">
    <source>
        <dbReference type="Proteomes" id="UP000663855"/>
    </source>
</evidence>
<comment type="subcellular location">
    <subcellularLocation>
        <location evidence="1">Cell membrane</location>
        <topology evidence="1">Multi-pass membrane protein</topology>
    </subcellularLocation>
</comment>
<evidence type="ECO:0008006" key="16">
    <source>
        <dbReference type="Google" id="ProtNLM"/>
    </source>
</evidence>
<evidence type="ECO:0000256" key="8">
    <source>
        <dbReference type="RuleBase" id="RU000477"/>
    </source>
</evidence>
<evidence type="ECO:0000313" key="12">
    <source>
        <dbReference type="EMBL" id="CAF4001995.1"/>
    </source>
</evidence>
<dbReference type="EMBL" id="CAJOBG010002365">
    <property type="protein sequence ID" value="CAF4001995.1"/>
    <property type="molecule type" value="Genomic_DNA"/>
</dbReference>
<dbReference type="AlphaFoldDB" id="A0A815I590"/>
<dbReference type="EMBL" id="CAJNOV010009440">
    <property type="protein sequence ID" value="CAF1363768.1"/>
    <property type="molecule type" value="Genomic_DNA"/>
</dbReference>
<dbReference type="EMBL" id="CAJOBH010110078">
    <property type="protein sequence ID" value="CAF4656755.1"/>
    <property type="molecule type" value="Genomic_DNA"/>
</dbReference>
<feature type="transmembrane region" description="Helical" evidence="9">
    <location>
        <begin position="131"/>
        <end position="152"/>
    </location>
</feature>
<evidence type="ECO:0000313" key="11">
    <source>
        <dbReference type="EMBL" id="CAF2230092.1"/>
    </source>
</evidence>
<evidence type="ECO:0000313" key="10">
    <source>
        <dbReference type="EMBL" id="CAF1363768.1"/>
    </source>
</evidence>
<keyword evidence="4" id="KW-1003">Cell membrane</keyword>
<keyword evidence="5 8" id="KW-0812">Transmembrane</keyword>
<comment type="similarity">
    <text evidence="2 8">Belongs to the MIP/aquaporin (TC 1.A.8) family.</text>
</comment>
<evidence type="ECO:0000256" key="4">
    <source>
        <dbReference type="ARBA" id="ARBA00022475"/>
    </source>
</evidence>
<dbReference type="PRINTS" id="PR00783">
    <property type="entry name" value="MINTRINSICP"/>
</dbReference>
<evidence type="ECO:0000256" key="9">
    <source>
        <dbReference type="SAM" id="Phobius"/>
    </source>
</evidence>
<dbReference type="Proteomes" id="UP000663866">
    <property type="component" value="Unassembled WGS sequence"/>
</dbReference>
<evidence type="ECO:0000256" key="6">
    <source>
        <dbReference type="ARBA" id="ARBA00022989"/>
    </source>
</evidence>
<dbReference type="Proteomes" id="UP000663856">
    <property type="component" value="Unassembled WGS sequence"/>
</dbReference>
<dbReference type="InterPro" id="IPR034294">
    <property type="entry name" value="Aquaporin_transptr"/>
</dbReference>
<dbReference type="GO" id="GO:0015250">
    <property type="term" value="F:water channel activity"/>
    <property type="evidence" value="ECO:0007669"/>
    <property type="project" value="TreeGrafter"/>
</dbReference>